<evidence type="ECO:0000256" key="2">
    <source>
        <dbReference type="SAM" id="SignalP"/>
    </source>
</evidence>
<keyword evidence="4" id="KW-1185">Reference proteome</keyword>
<accession>A0A0K6GDB9</accession>
<proteinExistence type="predicted"/>
<evidence type="ECO:0000313" key="3">
    <source>
        <dbReference type="EMBL" id="CUA76613.1"/>
    </source>
</evidence>
<name>A0A0K6GDB9_9AGAM</name>
<evidence type="ECO:0000313" key="4">
    <source>
        <dbReference type="Proteomes" id="UP000044841"/>
    </source>
</evidence>
<organism evidence="3 4">
    <name type="scientific">Rhizoctonia solani</name>
    <dbReference type="NCBI Taxonomy" id="456999"/>
    <lineage>
        <taxon>Eukaryota</taxon>
        <taxon>Fungi</taxon>
        <taxon>Dikarya</taxon>
        <taxon>Basidiomycota</taxon>
        <taxon>Agaricomycotina</taxon>
        <taxon>Agaricomycetes</taxon>
        <taxon>Cantharellales</taxon>
        <taxon>Ceratobasidiaceae</taxon>
        <taxon>Rhizoctonia</taxon>
    </lineage>
</organism>
<gene>
    <name evidence="3" type="ORF">RSOLAG22IIIB_06374</name>
</gene>
<evidence type="ECO:0000256" key="1">
    <source>
        <dbReference type="SAM" id="MobiDB-lite"/>
    </source>
</evidence>
<dbReference type="Proteomes" id="UP000044841">
    <property type="component" value="Unassembled WGS sequence"/>
</dbReference>
<dbReference type="EMBL" id="CYGV01001722">
    <property type="protein sequence ID" value="CUA76613.1"/>
    <property type="molecule type" value="Genomic_DNA"/>
</dbReference>
<feature type="region of interest" description="Disordered" evidence="1">
    <location>
        <begin position="64"/>
        <end position="86"/>
    </location>
</feature>
<reference evidence="3 4" key="1">
    <citation type="submission" date="2015-07" db="EMBL/GenBank/DDBJ databases">
        <authorList>
            <person name="Noorani M."/>
        </authorList>
    </citation>
    <scope>NUCLEOTIDE SEQUENCE [LARGE SCALE GENOMIC DNA]</scope>
    <source>
        <strain evidence="3">BBA 69670</strain>
    </source>
</reference>
<protein>
    <submittedName>
        <fullName evidence="3">Uncharacterized protein</fullName>
    </submittedName>
</protein>
<keyword evidence="2" id="KW-0732">Signal</keyword>
<feature type="chain" id="PRO_5005502991" evidence="2">
    <location>
        <begin position="21"/>
        <end position="271"/>
    </location>
</feature>
<sequence length="271" mass="29018">MRFSILSLSILVIAFGNVIAEHPSAKIRSSARQIDFASLPAAKEPASNAVRLAQGLPLKKPRIRRNQHGTPVDSAHRAKRSTPVPGQQTCKVLVKTADKTLGYLSSTFNEHGLFHPDPTEKDPLIIAYGFEIGNFLTYQMRSTNGPAAYPHVGVAIGLVANSTDIGTGNSNFGYLAGTQTSTGAFSPAIEGDNSLSAATGIPLKYESGFWLYDQATRGFSIQWINSSRAPIKTYLIYLEDLNGIGMTGDPNAVRSAFGSAYPDVTLTCVPV</sequence>
<dbReference type="AlphaFoldDB" id="A0A0K6GDB9"/>
<feature type="signal peptide" evidence="2">
    <location>
        <begin position="1"/>
        <end position="20"/>
    </location>
</feature>